<dbReference type="Gramene" id="TVU42775">
    <property type="protein sequence ID" value="TVU42775"/>
    <property type="gene ID" value="EJB05_09196"/>
</dbReference>
<name>A0A5J9W4B8_9POAL</name>
<reference evidence="2 3" key="1">
    <citation type="journal article" date="2019" name="Sci. Rep.">
        <title>A high-quality genome of Eragrostis curvula grass provides insights into Poaceae evolution and supports new strategies to enhance forage quality.</title>
        <authorList>
            <person name="Carballo J."/>
            <person name="Santos B.A.C.M."/>
            <person name="Zappacosta D."/>
            <person name="Garbus I."/>
            <person name="Selva J.P."/>
            <person name="Gallo C.A."/>
            <person name="Diaz A."/>
            <person name="Albertini E."/>
            <person name="Caccamo M."/>
            <person name="Echenique V."/>
        </authorList>
    </citation>
    <scope>NUCLEOTIDE SEQUENCE [LARGE SCALE GENOMIC DNA]</scope>
    <source>
        <strain evidence="3">cv. Victoria</strain>
        <tissue evidence="2">Leaf</tissue>
    </source>
</reference>
<dbReference type="Proteomes" id="UP000324897">
    <property type="component" value="Unassembled WGS sequence"/>
</dbReference>
<accession>A0A5J9W4B8</accession>
<comment type="caution">
    <text evidence="2">The sequence shown here is derived from an EMBL/GenBank/DDBJ whole genome shotgun (WGS) entry which is preliminary data.</text>
</comment>
<gene>
    <name evidence="2" type="ORF">EJB05_09196</name>
</gene>
<sequence length="74" mass="8116">MALAMAILCTCSTTVVASETKDIRVMDMSTIIFAYIAPTMRSIGTTNKESVPISQQHAKATMIETKNVEKFDTK</sequence>
<evidence type="ECO:0000313" key="2">
    <source>
        <dbReference type="EMBL" id="TVU42775.1"/>
    </source>
</evidence>
<keyword evidence="3" id="KW-1185">Reference proteome</keyword>
<evidence type="ECO:0000313" key="3">
    <source>
        <dbReference type="Proteomes" id="UP000324897"/>
    </source>
</evidence>
<feature type="chain" id="PRO_5023828194" evidence="1">
    <location>
        <begin position="18"/>
        <end position="74"/>
    </location>
</feature>
<feature type="non-terminal residue" evidence="2">
    <location>
        <position position="1"/>
    </location>
</feature>
<proteinExistence type="predicted"/>
<dbReference type="EMBL" id="RWGY01000005">
    <property type="protein sequence ID" value="TVU42775.1"/>
    <property type="molecule type" value="Genomic_DNA"/>
</dbReference>
<keyword evidence="1" id="KW-0732">Signal</keyword>
<organism evidence="2 3">
    <name type="scientific">Eragrostis curvula</name>
    <name type="common">weeping love grass</name>
    <dbReference type="NCBI Taxonomy" id="38414"/>
    <lineage>
        <taxon>Eukaryota</taxon>
        <taxon>Viridiplantae</taxon>
        <taxon>Streptophyta</taxon>
        <taxon>Embryophyta</taxon>
        <taxon>Tracheophyta</taxon>
        <taxon>Spermatophyta</taxon>
        <taxon>Magnoliopsida</taxon>
        <taxon>Liliopsida</taxon>
        <taxon>Poales</taxon>
        <taxon>Poaceae</taxon>
        <taxon>PACMAD clade</taxon>
        <taxon>Chloridoideae</taxon>
        <taxon>Eragrostideae</taxon>
        <taxon>Eragrostidinae</taxon>
        <taxon>Eragrostis</taxon>
    </lineage>
</organism>
<feature type="signal peptide" evidence="1">
    <location>
        <begin position="1"/>
        <end position="17"/>
    </location>
</feature>
<dbReference type="AlphaFoldDB" id="A0A5J9W4B8"/>
<protein>
    <submittedName>
        <fullName evidence="2">Uncharacterized protein</fullName>
    </submittedName>
</protein>
<evidence type="ECO:0000256" key="1">
    <source>
        <dbReference type="SAM" id="SignalP"/>
    </source>
</evidence>